<dbReference type="AlphaFoldDB" id="A0A9W7G5H1"/>
<dbReference type="OrthoDB" id="66620at2759"/>
<dbReference type="Pfam" id="PF19055">
    <property type="entry name" value="ABC2_membrane_7"/>
    <property type="match status" value="1"/>
</dbReference>
<dbReference type="CDD" id="cd03213">
    <property type="entry name" value="ABCG_EPDR"/>
    <property type="match status" value="1"/>
</dbReference>
<dbReference type="Pfam" id="PF00005">
    <property type="entry name" value="ABC_tran"/>
    <property type="match status" value="1"/>
</dbReference>
<dbReference type="Gene3D" id="3.40.50.300">
    <property type="entry name" value="P-loop containing nucleotide triphosphate hydrolases"/>
    <property type="match status" value="1"/>
</dbReference>
<gene>
    <name evidence="11" type="ORF">TrCOL_g13217</name>
</gene>
<dbReference type="Proteomes" id="UP001165065">
    <property type="component" value="Unassembled WGS sequence"/>
</dbReference>
<evidence type="ECO:0000256" key="4">
    <source>
        <dbReference type="ARBA" id="ARBA00022741"/>
    </source>
</evidence>
<dbReference type="GO" id="GO:0016020">
    <property type="term" value="C:membrane"/>
    <property type="evidence" value="ECO:0007669"/>
    <property type="project" value="UniProtKB-SubCell"/>
</dbReference>
<keyword evidence="2" id="KW-0813">Transport</keyword>
<dbReference type="Pfam" id="PF01061">
    <property type="entry name" value="ABC2_membrane"/>
    <property type="match status" value="1"/>
</dbReference>
<feature type="transmembrane region" description="Helical" evidence="9">
    <location>
        <begin position="536"/>
        <end position="555"/>
    </location>
</feature>
<comment type="subcellular location">
    <subcellularLocation>
        <location evidence="1">Membrane</location>
        <topology evidence="1">Multi-pass membrane protein</topology>
    </subcellularLocation>
</comment>
<proteinExistence type="predicted"/>
<dbReference type="GO" id="GO:0005524">
    <property type="term" value="F:ATP binding"/>
    <property type="evidence" value="ECO:0007669"/>
    <property type="project" value="UniProtKB-KW"/>
</dbReference>
<protein>
    <recommendedName>
        <fullName evidence="10">ABC transporter domain-containing protein</fullName>
    </recommendedName>
</protein>
<keyword evidence="7 9" id="KW-0472">Membrane</keyword>
<keyword evidence="3 9" id="KW-0812">Transmembrane</keyword>
<dbReference type="SMART" id="SM00382">
    <property type="entry name" value="AAA"/>
    <property type="match status" value="1"/>
</dbReference>
<evidence type="ECO:0000256" key="7">
    <source>
        <dbReference type="ARBA" id="ARBA00023136"/>
    </source>
</evidence>
<dbReference type="GO" id="GO:0140359">
    <property type="term" value="F:ABC-type transporter activity"/>
    <property type="evidence" value="ECO:0007669"/>
    <property type="project" value="InterPro"/>
</dbReference>
<feature type="region of interest" description="Disordered" evidence="8">
    <location>
        <begin position="783"/>
        <end position="805"/>
    </location>
</feature>
<evidence type="ECO:0000313" key="11">
    <source>
        <dbReference type="EMBL" id="GMI33830.1"/>
    </source>
</evidence>
<evidence type="ECO:0000256" key="5">
    <source>
        <dbReference type="ARBA" id="ARBA00022840"/>
    </source>
</evidence>
<dbReference type="PROSITE" id="PS00211">
    <property type="entry name" value="ABC_TRANSPORTER_1"/>
    <property type="match status" value="1"/>
</dbReference>
<organism evidence="11 12">
    <name type="scientific">Triparma columacea</name>
    <dbReference type="NCBI Taxonomy" id="722753"/>
    <lineage>
        <taxon>Eukaryota</taxon>
        <taxon>Sar</taxon>
        <taxon>Stramenopiles</taxon>
        <taxon>Ochrophyta</taxon>
        <taxon>Bolidophyceae</taxon>
        <taxon>Parmales</taxon>
        <taxon>Triparmaceae</taxon>
        <taxon>Triparma</taxon>
    </lineage>
</organism>
<evidence type="ECO:0000259" key="10">
    <source>
        <dbReference type="PROSITE" id="PS50893"/>
    </source>
</evidence>
<feature type="region of interest" description="Disordered" evidence="8">
    <location>
        <begin position="832"/>
        <end position="867"/>
    </location>
</feature>
<keyword evidence="5" id="KW-0067">ATP-binding</keyword>
<dbReference type="InterPro" id="IPR003439">
    <property type="entry name" value="ABC_transporter-like_ATP-bd"/>
</dbReference>
<feature type="transmembrane region" description="Helical" evidence="9">
    <location>
        <begin position="385"/>
        <end position="412"/>
    </location>
</feature>
<feature type="transmembrane region" description="Helical" evidence="9">
    <location>
        <begin position="617"/>
        <end position="637"/>
    </location>
</feature>
<dbReference type="PANTHER" id="PTHR48041">
    <property type="entry name" value="ABC TRANSPORTER G FAMILY MEMBER 28"/>
    <property type="match status" value="1"/>
</dbReference>
<dbReference type="InterPro" id="IPR017871">
    <property type="entry name" value="ABC_transporter-like_CS"/>
</dbReference>
<comment type="caution">
    <text evidence="11">The sequence shown here is derived from an EMBL/GenBank/DDBJ whole genome shotgun (WGS) entry which is preliminary data.</text>
</comment>
<dbReference type="PROSITE" id="PS50893">
    <property type="entry name" value="ABC_TRANSPORTER_2"/>
    <property type="match status" value="1"/>
</dbReference>
<dbReference type="InterPro" id="IPR013525">
    <property type="entry name" value="ABC2_TM"/>
</dbReference>
<dbReference type="InterPro" id="IPR027417">
    <property type="entry name" value="P-loop_NTPase"/>
</dbReference>
<sequence length="884" mass="97546">MDAPGTPLLSKTSDVSEDALHYLPIPLPVSLSLESVSYTVPQRRSLFQRCLSKEPPPPIEILNSVSCYVKPKAMVAVLGSSGAGKTTLLDILADRNKSGKLDGKLYMNNEEARKSRITLKSVSSYVIQEDEYIPSLTVQETLSYAQKMFLRNPLPDHIGILLDALKLTKVKNTIVGNADVRGISGGQRRRLSIALGLLSNPSVLLLDEPTSGLDSPNALSCVRSLNQLCQHGLSIVCSIHQPRSSIFHQFDLLLLLHKGTTVYFGPASSATKYFETHLQCSLPPNTNPADFFLDVLETDSHALSRNFSSDCSLEDSLHDFDAPVMAFSTTSVGKEMLNEIKRIRETPPPDIYGVVRPRFAATRFQRTYTLILRTFTAKTRAGKEFIIAPLAVCALAVLAGFLFGKIPVYGYFDWSDEPQPDWDAFNGKRMTIIFFSIIMFSLQSLPQLGKQVQERAAFQRERAGGMYSALEYFLAVSITDTPLHVFITGLFTLIIYKTVELLGDPLFYMVSMYVVLLFGYSASHLIILLSSDAISALAACMALIAFSFLLNGQVISRDHMNEDFYWLYNCSYMFNAFEMMTVNEMEAPELVEAWDPYENYDDTPLFNYSFMFQDKWICFRTLVCAIIGLRIAIFLVLHYKYVEVRMRVAILITLYVSLSLYFNSQVLKGPSGIASAVPSALHPALRNSIIAVDSNVDSNVASNVDSNVDSTGPGPHRRVVIGIPTIARKGNPDYLRRTLVSIQQHGFPMDAVYVMHANDAPHPIFESDESDEEVEMIIATKSSASTIESSSRMPNARRRRNSSERKVSVLGDIVGRGGVPGGGVSRATLAMGQARGGSHKTPPPGAANSTEICPSAISDSGRASPNSRQILKLISHLKPDEATK</sequence>
<feature type="transmembrane region" description="Helical" evidence="9">
    <location>
        <begin position="470"/>
        <end position="494"/>
    </location>
</feature>
<dbReference type="PANTHER" id="PTHR48041:SF91">
    <property type="entry name" value="ABC TRANSPORTER G FAMILY MEMBER 28"/>
    <property type="match status" value="1"/>
</dbReference>
<dbReference type="InterPro" id="IPR050352">
    <property type="entry name" value="ABCG_transporters"/>
</dbReference>
<accession>A0A9W7G5H1</accession>
<feature type="transmembrane region" description="Helical" evidence="9">
    <location>
        <begin position="506"/>
        <end position="529"/>
    </location>
</feature>
<dbReference type="InterPro" id="IPR043926">
    <property type="entry name" value="ABCG_dom"/>
</dbReference>
<keyword evidence="4" id="KW-0547">Nucleotide-binding</keyword>
<evidence type="ECO:0000256" key="6">
    <source>
        <dbReference type="ARBA" id="ARBA00022989"/>
    </source>
</evidence>
<evidence type="ECO:0000256" key="9">
    <source>
        <dbReference type="SAM" id="Phobius"/>
    </source>
</evidence>
<evidence type="ECO:0000256" key="8">
    <source>
        <dbReference type="SAM" id="MobiDB-lite"/>
    </source>
</evidence>
<keyword evidence="12" id="KW-1185">Reference proteome</keyword>
<evidence type="ECO:0000313" key="12">
    <source>
        <dbReference type="Proteomes" id="UP001165065"/>
    </source>
</evidence>
<evidence type="ECO:0000256" key="2">
    <source>
        <dbReference type="ARBA" id="ARBA00022448"/>
    </source>
</evidence>
<keyword evidence="6 9" id="KW-1133">Transmembrane helix</keyword>
<evidence type="ECO:0000256" key="3">
    <source>
        <dbReference type="ARBA" id="ARBA00022692"/>
    </source>
</evidence>
<dbReference type="GO" id="GO:0016887">
    <property type="term" value="F:ATP hydrolysis activity"/>
    <property type="evidence" value="ECO:0007669"/>
    <property type="project" value="InterPro"/>
</dbReference>
<dbReference type="InterPro" id="IPR003593">
    <property type="entry name" value="AAA+_ATPase"/>
</dbReference>
<evidence type="ECO:0000256" key="1">
    <source>
        <dbReference type="ARBA" id="ARBA00004141"/>
    </source>
</evidence>
<reference evidence="12" key="1">
    <citation type="journal article" date="2023" name="Commun. Biol.">
        <title>Genome analysis of Parmales, the sister group of diatoms, reveals the evolutionary specialization of diatoms from phago-mixotrophs to photoautotrophs.</title>
        <authorList>
            <person name="Ban H."/>
            <person name="Sato S."/>
            <person name="Yoshikawa S."/>
            <person name="Yamada K."/>
            <person name="Nakamura Y."/>
            <person name="Ichinomiya M."/>
            <person name="Sato N."/>
            <person name="Blanc-Mathieu R."/>
            <person name="Endo H."/>
            <person name="Kuwata A."/>
            <person name="Ogata H."/>
        </authorList>
    </citation>
    <scope>NUCLEOTIDE SEQUENCE [LARGE SCALE GENOMIC DNA]</scope>
</reference>
<dbReference type="SUPFAM" id="SSF52540">
    <property type="entry name" value="P-loop containing nucleoside triphosphate hydrolases"/>
    <property type="match status" value="1"/>
</dbReference>
<dbReference type="EMBL" id="BRYA01000036">
    <property type="protein sequence ID" value="GMI33830.1"/>
    <property type="molecule type" value="Genomic_DNA"/>
</dbReference>
<feature type="domain" description="ABC transporter" evidence="10">
    <location>
        <begin position="31"/>
        <end position="283"/>
    </location>
</feature>
<feature type="compositionally biased region" description="Polar residues" evidence="8">
    <location>
        <begin position="847"/>
        <end position="867"/>
    </location>
</feature>
<name>A0A9W7G5H1_9STRA</name>